<protein>
    <submittedName>
        <fullName evidence="1">2557_t:CDS:1</fullName>
    </submittedName>
</protein>
<evidence type="ECO:0000313" key="2">
    <source>
        <dbReference type="Proteomes" id="UP000789901"/>
    </source>
</evidence>
<dbReference type="Proteomes" id="UP000789901">
    <property type="component" value="Unassembled WGS sequence"/>
</dbReference>
<accession>A0ABN7WSB9</accession>
<feature type="non-terminal residue" evidence="1">
    <location>
        <position position="99"/>
    </location>
</feature>
<organism evidence="1 2">
    <name type="scientific">Gigaspora margarita</name>
    <dbReference type="NCBI Taxonomy" id="4874"/>
    <lineage>
        <taxon>Eukaryota</taxon>
        <taxon>Fungi</taxon>
        <taxon>Fungi incertae sedis</taxon>
        <taxon>Mucoromycota</taxon>
        <taxon>Glomeromycotina</taxon>
        <taxon>Glomeromycetes</taxon>
        <taxon>Diversisporales</taxon>
        <taxon>Gigasporaceae</taxon>
        <taxon>Gigaspora</taxon>
    </lineage>
</organism>
<proteinExistence type="predicted"/>
<name>A0ABN7WSB9_GIGMA</name>
<dbReference type="EMBL" id="CAJVQB010060655">
    <property type="protein sequence ID" value="CAG8839545.1"/>
    <property type="molecule type" value="Genomic_DNA"/>
</dbReference>
<reference evidence="1 2" key="1">
    <citation type="submission" date="2021-06" db="EMBL/GenBank/DDBJ databases">
        <authorList>
            <person name="Kallberg Y."/>
            <person name="Tangrot J."/>
            <person name="Rosling A."/>
        </authorList>
    </citation>
    <scope>NUCLEOTIDE SEQUENCE [LARGE SCALE GENOMIC DNA]</scope>
    <source>
        <strain evidence="1 2">120-4 pot B 10/14</strain>
    </source>
</reference>
<sequence length="99" mass="11437">MIRDLIEKFGKRNLSFKGKILVANTLILSRIWHIMNMSWVPRSCGPFRCKAGFGLETTYFKEVGMGVLTKRNDHRPITLKTKFKFILSLKRSSVKSEGM</sequence>
<comment type="caution">
    <text evidence="1">The sequence shown here is derived from an EMBL/GenBank/DDBJ whole genome shotgun (WGS) entry which is preliminary data.</text>
</comment>
<keyword evidence="2" id="KW-1185">Reference proteome</keyword>
<gene>
    <name evidence="1" type="ORF">GMARGA_LOCUS34496</name>
</gene>
<evidence type="ECO:0000313" key="1">
    <source>
        <dbReference type="EMBL" id="CAG8839545.1"/>
    </source>
</evidence>